<organism evidence="2 3">
    <name type="scientific">Stylosanthes scabra</name>
    <dbReference type="NCBI Taxonomy" id="79078"/>
    <lineage>
        <taxon>Eukaryota</taxon>
        <taxon>Viridiplantae</taxon>
        <taxon>Streptophyta</taxon>
        <taxon>Embryophyta</taxon>
        <taxon>Tracheophyta</taxon>
        <taxon>Spermatophyta</taxon>
        <taxon>Magnoliopsida</taxon>
        <taxon>eudicotyledons</taxon>
        <taxon>Gunneridae</taxon>
        <taxon>Pentapetalae</taxon>
        <taxon>rosids</taxon>
        <taxon>fabids</taxon>
        <taxon>Fabales</taxon>
        <taxon>Fabaceae</taxon>
        <taxon>Papilionoideae</taxon>
        <taxon>50 kb inversion clade</taxon>
        <taxon>dalbergioids sensu lato</taxon>
        <taxon>Dalbergieae</taxon>
        <taxon>Pterocarpus clade</taxon>
        <taxon>Stylosanthes</taxon>
    </lineage>
</organism>
<feature type="compositionally biased region" description="Polar residues" evidence="1">
    <location>
        <begin position="329"/>
        <end position="352"/>
    </location>
</feature>
<evidence type="ECO:0000313" key="2">
    <source>
        <dbReference type="EMBL" id="MED6115070.1"/>
    </source>
</evidence>
<keyword evidence="3" id="KW-1185">Reference proteome</keyword>
<reference evidence="2 3" key="1">
    <citation type="journal article" date="2023" name="Plants (Basel)">
        <title>Bridging the Gap: Combining Genomics and Transcriptomics Approaches to Understand Stylosanthes scabra, an Orphan Legume from the Brazilian Caatinga.</title>
        <authorList>
            <person name="Ferreira-Neto J.R.C."/>
            <person name="da Silva M.D."/>
            <person name="Binneck E."/>
            <person name="de Melo N.F."/>
            <person name="da Silva R.H."/>
            <person name="de Melo A.L.T.M."/>
            <person name="Pandolfi V."/>
            <person name="Bustamante F.O."/>
            <person name="Brasileiro-Vidal A.C."/>
            <person name="Benko-Iseppon A.M."/>
        </authorList>
    </citation>
    <scope>NUCLEOTIDE SEQUENCE [LARGE SCALE GENOMIC DNA]</scope>
    <source>
        <tissue evidence="2">Leaves</tissue>
    </source>
</reference>
<dbReference type="Proteomes" id="UP001341840">
    <property type="component" value="Unassembled WGS sequence"/>
</dbReference>
<feature type="compositionally biased region" description="Basic and acidic residues" evidence="1">
    <location>
        <begin position="49"/>
        <end position="68"/>
    </location>
</feature>
<feature type="region of interest" description="Disordered" evidence="1">
    <location>
        <begin position="39"/>
        <end position="70"/>
    </location>
</feature>
<feature type="region of interest" description="Disordered" evidence="1">
    <location>
        <begin position="304"/>
        <end position="352"/>
    </location>
</feature>
<comment type="caution">
    <text evidence="2">The sequence shown here is derived from an EMBL/GenBank/DDBJ whole genome shotgun (WGS) entry which is preliminary data.</text>
</comment>
<name>A0ABU6QTQ4_9FABA</name>
<gene>
    <name evidence="2" type="ORF">PIB30_086635</name>
</gene>
<feature type="region of interest" description="Disordered" evidence="1">
    <location>
        <begin position="98"/>
        <end position="119"/>
    </location>
</feature>
<protein>
    <submittedName>
        <fullName evidence="2">Uncharacterized protein</fullName>
    </submittedName>
</protein>
<evidence type="ECO:0000256" key="1">
    <source>
        <dbReference type="SAM" id="MobiDB-lite"/>
    </source>
</evidence>
<feature type="region of interest" description="Disordered" evidence="1">
    <location>
        <begin position="1"/>
        <end position="22"/>
    </location>
</feature>
<proteinExistence type="predicted"/>
<sequence>MTDMDIVEGSPSNSSPKVSYKESLLIPKGPAVENLDLDLSNVMEDDPNPEDRWYKDEELPSRDEKDFDPCPTILVSKEEYGDWCKPWRAALIVKGGGDQLERGNAGSKGIANIRESPPKMESFNANINGNDSGSRFDSLNNFDSDVEEIMHESVTHIEPQHSEHMHNGPIVAEPKKPQKKSCLCQSNSEKILKPGAGKNSQTHKKGPSKFGSLPTNRNPKGKNKNPIHLVAPTEKTTEVTNVASSSRNDEVLLRDQAILQEMRRINQEQALAFEASKMAKKNFESFAVTNSFLTQNPLYLHNGADSNTVGGGDTVKEKPPDMKIGAQESKASTKLQVSIDQNNGAAREGSQS</sequence>
<accession>A0ABU6QTQ4</accession>
<dbReference type="EMBL" id="JASCZI010001492">
    <property type="protein sequence ID" value="MED6115070.1"/>
    <property type="molecule type" value="Genomic_DNA"/>
</dbReference>
<feature type="region of interest" description="Disordered" evidence="1">
    <location>
        <begin position="160"/>
        <end position="227"/>
    </location>
</feature>
<evidence type="ECO:0000313" key="3">
    <source>
        <dbReference type="Proteomes" id="UP001341840"/>
    </source>
</evidence>